<dbReference type="Proteomes" id="UP001230268">
    <property type="component" value="Unassembled WGS sequence"/>
</dbReference>
<dbReference type="AlphaFoldDB" id="A0AAD8LJU1"/>
<keyword evidence="2" id="KW-1185">Reference proteome</keyword>
<organism evidence="1 2">
    <name type="scientific">Babesia gibsoni</name>
    <dbReference type="NCBI Taxonomy" id="33632"/>
    <lineage>
        <taxon>Eukaryota</taxon>
        <taxon>Sar</taxon>
        <taxon>Alveolata</taxon>
        <taxon>Apicomplexa</taxon>
        <taxon>Aconoidasida</taxon>
        <taxon>Piroplasmida</taxon>
        <taxon>Babesiidae</taxon>
        <taxon>Babesia</taxon>
    </lineage>
</organism>
<comment type="caution">
    <text evidence="1">The sequence shown here is derived from an EMBL/GenBank/DDBJ whole genome shotgun (WGS) entry which is preliminary data.</text>
</comment>
<name>A0AAD8LJU1_BABGI</name>
<reference evidence="1" key="1">
    <citation type="submission" date="2023-08" db="EMBL/GenBank/DDBJ databases">
        <title>Draft sequence of the Babesia gibsoni genome.</title>
        <authorList>
            <person name="Yamagishi J.Y."/>
            <person name="Xuan X.X."/>
        </authorList>
    </citation>
    <scope>NUCLEOTIDE SEQUENCE</scope>
    <source>
        <strain evidence="1">Azabu</strain>
    </source>
</reference>
<sequence length="218" mass="23792">MNILDGGCFMALSDSMVAVDLRMVEEFAKADLKDRTNTKGGEDKLDACLLEKSKAGLWYVYALVESADCDIDESRVSGLICLADSSFDIMMTSTEYLLGLPWTDVEVKDNSLYSGKVAVSCGTLGFMCVESIRRSVKVHGVSEEENNAFVDFIRSWANAMCQATTTSSKVLLSNVPNGPIGAISSVGVCDNGRYTCQIIKDEVTDEVWAFKVMFPVQP</sequence>
<gene>
    <name evidence="1" type="ORF">BgAZ_303850</name>
</gene>
<dbReference type="EMBL" id="JAVEPI010000003">
    <property type="protein sequence ID" value="KAK1442867.1"/>
    <property type="molecule type" value="Genomic_DNA"/>
</dbReference>
<accession>A0AAD8LJU1</accession>
<protein>
    <submittedName>
        <fullName evidence="1">Uncharacterized protein</fullName>
    </submittedName>
</protein>
<evidence type="ECO:0000313" key="2">
    <source>
        <dbReference type="Proteomes" id="UP001230268"/>
    </source>
</evidence>
<proteinExistence type="predicted"/>
<evidence type="ECO:0000313" key="1">
    <source>
        <dbReference type="EMBL" id="KAK1442867.1"/>
    </source>
</evidence>